<dbReference type="NCBIfam" id="TIGR00406">
    <property type="entry name" value="prmA"/>
    <property type="match status" value="1"/>
</dbReference>
<feature type="binding site" evidence="6">
    <location>
        <position position="142"/>
    </location>
    <ligand>
        <name>S-adenosyl-L-methionine</name>
        <dbReference type="ChEBI" id="CHEBI:59789"/>
    </ligand>
</feature>
<comment type="catalytic activity">
    <reaction evidence="6">
        <text>L-lysyl-[protein] + 3 S-adenosyl-L-methionine = N(6),N(6),N(6)-trimethyl-L-lysyl-[protein] + 3 S-adenosyl-L-homocysteine + 3 H(+)</text>
        <dbReference type="Rhea" id="RHEA:54192"/>
        <dbReference type="Rhea" id="RHEA-COMP:9752"/>
        <dbReference type="Rhea" id="RHEA-COMP:13826"/>
        <dbReference type="ChEBI" id="CHEBI:15378"/>
        <dbReference type="ChEBI" id="CHEBI:29969"/>
        <dbReference type="ChEBI" id="CHEBI:57856"/>
        <dbReference type="ChEBI" id="CHEBI:59789"/>
        <dbReference type="ChEBI" id="CHEBI:61961"/>
    </reaction>
</comment>
<dbReference type="PIRSF" id="PIRSF000401">
    <property type="entry name" value="RPL11_MTase"/>
    <property type="match status" value="1"/>
</dbReference>
<comment type="subcellular location">
    <subcellularLocation>
        <location evidence="6">Cytoplasm</location>
    </subcellularLocation>
</comment>
<dbReference type="AlphaFoldDB" id="A0A378JQU9"/>
<dbReference type="GO" id="GO:0005840">
    <property type="term" value="C:ribosome"/>
    <property type="evidence" value="ECO:0007669"/>
    <property type="project" value="UniProtKB-KW"/>
</dbReference>
<dbReference type="InterPro" id="IPR050078">
    <property type="entry name" value="Ribosomal_L11_MeTrfase_PrmA"/>
</dbReference>
<evidence type="ECO:0000313" key="7">
    <source>
        <dbReference type="EMBL" id="STX50502.1"/>
    </source>
</evidence>
<gene>
    <name evidence="6 7" type="primary">prmA</name>
    <name evidence="7" type="ORF">NCTC13316_00584</name>
</gene>
<proteinExistence type="inferred from homology"/>
<keyword evidence="5 6" id="KW-0949">S-adenosyl-L-methionine</keyword>
<dbReference type="Pfam" id="PF06325">
    <property type="entry name" value="PrmA"/>
    <property type="match status" value="1"/>
</dbReference>
<dbReference type="CDD" id="cd02440">
    <property type="entry name" value="AdoMet_MTases"/>
    <property type="match status" value="1"/>
</dbReference>
<comment type="function">
    <text evidence="6">Methylates ribosomal protein L11.</text>
</comment>
<feature type="binding site" evidence="6">
    <location>
        <position position="185"/>
    </location>
    <ligand>
        <name>S-adenosyl-L-methionine</name>
        <dbReference type="ChEBI" id="CHEBI:59789"/>
    </ligand>
</feature>
<keyword evidence="3 6" id="KW-0489">Methyltransferase</keyword>
<keyword evidence="2 6" id="KW-0963">Cytoplasm</keyword>
<organism evidence="7 8">
    <name type="scientific">Legionella busanensis</name>
    <dbReference type="NCBI Taxonomy" id="190655"/>
    <lineage>
        <taxon>Bacteria</taxon>
        <taxon>Pseudomonadati</taxon>
        <taxon>Pseudomonadota</taxon>
        <taxon>Gammaproteobacteria</taxon>
        <taxon>Legionellales</taxon>
        <taxon>Legionellaceae</taxon>
        <taxon>Legionella</taxon>
    </lineage>
</organism>
<feature type="binding site" evidence="6">
    <location>
        <position position="226"/>
    </location>
    <ligand>
        <name>S-adenosyl-L-methionine</name>
        <dbReference type="ChEBI" id="CHEBI:59789"/>
    </ligand>
</feature>
<keyword evidence="7" id="KW-0689">Ribosomal protein</keyword>
<evidence type="ECO:0000256" key="4">
    <source>
        <dbReference type="ARBA" id="ARBA00022679"/>
    </source>
</evidence>
<dbReference type="GO" id="GO:0016279">
    <property type="term" value="F:protein-lysine N-methyltransferase activity"/>
    <property type="evidence" value="ECO:0007669"/>
    <property type="project" value="TreeGrafter"/>
</dbReference>
<dbReference type="EC" id="2.1.1.-" evidence="6"/>
<evidence type="ECO:0000313" key="8">
    <source>
        <dbReference type="Proteomes" id="UP000254794"/>
    </source>
</evidence>
<evidence type="ECO:0000256" key="6">
    <source>
        <dbReference type="HAMAP-Rule" id="MF_00735"/>
    </source>
</evidence>
<dbReference type="HAMAP" id="MF_00735">
    <property type="entry name" value="Methyltr_PrmA"/>
    <property type="match status" value="1"/>
</dbReference>
<evidence type="ECO:0000256" key="5">
    <source>
        <dbReference type="ARBA" id="ARBA00022691"/>
    </source>
</evidence>
<evidence type="ECO:0000256" key="1">
    <source>
        <dbReference type="ARBA" id="ARBA00009741"/>
    </source>
</evidence>
<keyword evidence="8" id="KW-1185">Reference proteome</keyword>
<dbReference type="GO" id="GO:0005829">
    <property type="term" value="C:cytosol"/>
    <property type="evidence" value="ECO:0007669"/>
    <property type="project" value="TreeGrafter"/>
</dbReference>
<dbReference type="PANTHER" id="PTHR43648:SF1">
    <property type="entry name" value="ELECTRON TRANSFER FLAVOPROTEIN BETA SUBUNIT LYSINE METHYLTRANSFERASE"/>
    <property type="match status" value="1"/>
</dbReference>
<dbReference type="RefSeq" id="WP_115330215.1">
    <property type="nucleotide sequence ID" value="NZ_CAAAHP010000004.1"/>
</dbReference>
<dbReference type="SUPFAM" id="SSF53335">
    <property type="entry name" value="S-adenosyl-L-methionine-dependent methyltransferases"/>
    <property type="match status" value="1"/>
</dbReference>
<keyword evidence="7" id="KW-0687">Ribonucleoprotein</keyword>
<dbReference type="GO" id="GO:0032259">
    <property type="term" value="P:methylation"/>
    <property type="evidence" value="ECO:0007669"/>
    <property type="project" value="UniProtKB-KW"/>
</dbReference>
<feature type="binding site" evidence="6">
    <location>
        <position position="163"/>
    </location>
    <ligand>
        <name>S-adenosyl-L-methionine</name>
        <dbReference type="ChEBI" id="CHEBI:59789"/>
    </ligand>
</feature>
<protein>
    <recommendedName>
        <fullName evidence="6">Ribosomal protein L11 methyltransferase</fullName>
        <shortName evidence="6">L11 Mtase</shortName>
        <ecNumber evidence="6">2.1.1.-</ecNumber>
    </recommendedName>
</protein>
<dbReference type="Gene3D" id="3.40.50.150">
    <property type="entry name" value="Vaccinia Virus protein VP39"/>
    <property type="match status" value="1"/>
</dbReference>
<dbReference type="OrthoDB" id="9785995at2"/>
<name>A0A378JQU9_9GAMM</name>
<accession>A0A378JQU9</accession>
<comment type="similarity">
    <text evidence="1 6">Belongs to the methyltransferase superfamily. PrmA family.</text>
</comment>
<dbReference type="Proteomes" id="UP000254794">
    <property type="component" value="Unassembled WGS sequence"/>
</dbReference>
<dbReference type="PANTHER" id="PTHR43648">
    <property type="entry name" value="ELECTRON TRANSFER FLAVOPROTEIN BETA SUBUNIT LYSINE METHYLTRANSFERASE"/>
    <property type="match status" value="1"/>
</dbReference>
<evidence type="ECO:0000256" key="2">
    <source>
        <dbReference type="ARBA" id="ARBA00022490"/>
    </source>
</evidence>
<evidence type="ECO:0000256" key="3">
    <source>
        <dbReference type="ARBA" id="ARBA00022603"/>
    </source>
</evidence>
<sequence>MWYQLEIEACRPDEVENLSDILETSGALSITLSDKNDDPVLEPLPGATPLWPEVTIKALFLYEELAQEIARNLSKLYTHLQVTISKLPDQDWERAWMDDFKPQCFGDRLWVCPSWLTPPSPKEINLILDPGLAFGTGTHPTTQLCLTWLAKADLSSKVMIDYGCGSGILALAALKLDAQLVHAVDIDPQALQATQSNAEVNKINAQQLIITSPDKLTVKVDLLIANILLTPLLQLKDKFKQLLNKQGMLVVSGILNEQTASLIEAYQSDFVHQQTDTLADWSLLVFTCR</sequence>
<dbReference type="InterPro" id="IPR029063">
    <property type="entry name" value="SAM-dependent_MTases_sf"/>
</dbReference>
<reference evidence="7 8" key="1">
    <citation type="submission" date="2018-06" db="EMBL/GenBank/DDBJ databases">
        <authorList>
            <consortium name="Pathogen Informatics"/>
            <person name="Doyle S."/>
        </authorList>
    </citation>
    <scope>NUCLEOTIDE SEQUENCE [LARGE SCALE GENOMIC DNA]</scope>
    <source>
        <strain evidence="7 8">NCTC13316</strain>
    </source>
</reference>
<dbReference type="EMBL" id="UGOD01000001">
    <property type="protein sequence ID" value="STX50502.1"/>
    <property type="molecule type" value="Genomic_DNA"/>
</dbReference>
<keyword evidence="4 6" id="KW-0808">Transferase</keyword>
<dbReference type="InterPro" id="IPR004498">
    <property type="entry name" value="Ribosomal_PrmA_MeTrfase"/>
</dbReference>